<proteinExistence type="predicted"/>
<organism evidence="1 2">
    <name type="scientific">Crepidotus variabilis</name>
    <dbReference type="NCBI Taxonomy" id="179855"/>
    <lineage>
        <taxon>Eukaryota</taxon>
        <taxon>Fungi</taxon>
        <taxon>Dikarya</taxon>
        <taxon>Basidiomycota</taxon>
        <taxon>Agaricomycotina</taxon>
        <taxon>Agaricomycetes</taxon>
        <taxon>Agaricomycetidae</taxon>
        <taxon>Agaricales</taxon>
        <taxon>Agaricineae</taxon>
        <taxon>Crepidotaceae</taxon>
        <taxon>Crepidotus</taxon>
    </lineage>
</organism>
<comment type="caution">
    <text evidence="1">The sequence shown here is derived from an EMBL/GenBank/DDBJ whole genome shotgun (WGS) entry which is preliminary data.</text>
</comment>
<reference evidence="1" key="1">
    <citation type="submission" date="2020-11" db="EMBL/GenBank/DDBJ databases">
        <authorList>
            <consortium name="DOE Joint Genome Institute"/>
            <person name="Ahrendt S."/>
            <person name="Riley R."/>
            <person name="Andreopoulos W."/>
            <person name="Labutti K."/>
            <person name="Pangilinan J."/>
            <person name="Ruiz-Duenas F.J."/>
            <person name="Barrasa J.M."/>
            <person name="Sanchez-Garcia M."/>
            <person name="Camarero S."/>
            <person name="Miyauchi S."/>
            <person name="Serrano A."/>
            <person name="Linde D."/>
            <person name="Babiker R."/>
            <person name="Drula E."/>
            <person name="Ayuso-Fernandez I."/>
            <person name="Pacheco R."/>
            <person name="Padilla G."/>
            <person name="Ferreira P."/>
            <person name="Barriuso J."/>
            <person name="Kellner H."/>
            <person name="Castanera R."/>
            <person name="Alfaro M."/>
            <person name="Ramirez L."/>
            <person name="Pisabarro A.G."/>
            <person name="Kuo A."/>
            <person name="Tritt A."/>
            <person name="Lipzen A."/>
            <person name="He G."/>
            <person name="Yan M."/>
            <person name="Ng V."/>
            <person name="Cullen D."/>
            <person name="Martin F."/>
            <person name="Rosso M.-N."/>
            <person name="Henrissat B."/>
            <person name="Hibbett D."/>
            <person name="Martinez A.T."/>
            <person name="Grigoriev I.V."/>
        </authorList>
    </citation>
    <scope>NUCLEOTIDE SEQUENCE</scope>
    <source>
        <strain evidence="1">CBS 506.95</strain>
    </source>
</reference>
<name>A0A9P6JTR7_9AGAR</name>
<evidence type="ECO:0000313" key="1">
    <source>
        <dbReference type="EMBL" id="KAF9531830.1"/>
    </source>
</evidence>
<dbReference type="Proteomes" id="UP000807306">
    <property type="component" value="Unassembled WGS sequence"/>
</dbReference>
<dbReference type="Gene3D" id="3.30.450.30">
    <property type="entry name" value="Dynein light chain 2a, cytoplasmic"/>
    <property type="match status" value="1"/>
</dbReference>
<sequence length="156" mass="17138">MLMLSMLHNLLSQVLSPPQLHTALLFTPAGELVSVASEPTRSKDEIRILVGVGVEVWQETREEGCGMVDSELGRIIVLPVEEAVAETENQFTERRQPLMLLALNATELTEWEELDNKGRVLAQHLAKPLNKFRDFIAPSNAVLSANGASSPGVIRV</sequence>
<dbReference type="AlphaFoldDB" id="A0A9P6JTR7"/>
<keyword evidence="2" id="KW-1185">Reference proteome</keyword>
<dbReference type="OrthoDB" id="3201641at2759"/>
<protein>
    <submittedName>
        <fullName evidence="1">Uncharacterized protein</fullName>
    </submittedName>
</protein>
<dbReference type="EMBL" id="MU157833">
    <property type="protein sequence ID" value="KAF9531830.1"/>
    <property type="molecule type" value="Genomic_DNA"/>
</dbReference>
<accession>A0A9P6JTR7</accession>
<gene>
    <name evidence="1" type="ORF">CPB83DRAFT_847903</name>
</gene>
<evidence type="ECO:0000313" key="2">
    <source>
        <dbReference type="Proteomes" id="UP000807306"/>
    </source>
</evidence>